<dbReference type="PANTHER" id="PTHR43581:SF2">
    <property type="entry name" value="EXCINUCLEASE ATPASE SUBUNIT"/>
    <property type="match status" value="1"/>
</dbReference>
<dbReference type="Pfam" id="PF13476">
    <property type="entry name" value="AAA_23"/>
    <property type="match status" value="1"/>
</dbReference>
<dbReference type="SUPFAM" id="SSF52540">
    <property type="entry name" value="P-loop containing nucleoside triphosphate hydrolases"/>
    <property type="match status" value="1"/>
</dbReference>
<reference evidence="3" key="1">
    <citation type="submission" date="2018-10" db="EMBL/GenBank/DDBJ databases">
        <title>Schaedlerella arabinophila gen. nov. sp. nov., isolated from the mouse intestinal tract and comparative analysis with the genome of the closely related altered Schaedler flora strain ASF502.</title>
        <authorList>
            <person name="Miyake S."/>
            <person name="Soh M."/>
            <person name="Seedorf H."/>
        </authorList>
    </citation>
    <scope>NUCLEOTIDE SEQUENCE [LARGE SCALE GENOMIC DNA]</scope>
    <source>
        <strain evidence="3">DSM 106076</strain>
    </source>
</reference>
<dbReference type="GO" id="GO:0016887">
    <property type="term" value="F:ATP hydrolysis activity"/>
    <property type="evidence" value="ECO:0007669"/>
    <property type="project" value="InterPro"/>
</dbReference>
<dbReference type="EMBL" id="RHJS01000002">
    <property type="protein sequence ID" value="RRK31388.1"/>
    <property type="molecule type" value="Genomic_DNA"/>
</dbReference>
<feature type="domain" description="Rad50/SbcC-type AAA" evidence="2">
    <location>
        <begin position="6"/>
        <end position="214"/>
    </location>
</feature>
<evidence type="ECO:0000259" key="2">
    <source>
        <dbReference type="Pfam" id="PF13476"/>
    </source>
</evidence>
<accession>A0A426DF83</accession>
<dbReference type="InterPro" id="IPR027417">
    <property type="entry name" value="P-loop_NTPase"/>
</dbReference>
<evidence type="ECO:0000259" key="1">
    <source>
        <dbReference type="Pfam" id="PF13304"/>
    </source>
</evidence>
<dbReference type="Proteomes" id="UP000274920">
    <property type="component" value="Unassembled WGS sequence"/>
</dbReference>
<dbReference type="RefSeq" id="WP_125127070.1">
    <property type="nucleotide sequence ID" value="NZ_RHJS01000002.1"/>
</dbReference>
<evidence type="ECO:0000313" key="4">
    <source>
        <dbReference type="Proteomes" id="UP000274920"/>
    </source>
</evidence>
<evidence type="ECO:0008006" key="5">
    <source>
        <dbReference type="Google" id="ProtNLM"/>
    </source>
</evidence>
<dbReference type="GO" id="GO:0005524">
    <property type="term" value="F:ATP binding"/>
    <property type="evidence" value="ECO:0007669"/>
    <property type="project" value="InterPro"/>
</dbReference>
<dbReference type="InterPro" id="IPR051396">
    <property type="entry name" value="Bact_Antivir_Def_Nuclease"/>
</dbReference>
<evidence type="ECO:0000313" key="3">
    <source>
        <dbReference type="EMBL" id="RRK31388.1"/>
    </source>
</evidence>
<name>A0A426DF83_9FIRM</name>
<proteinExistence type="predicted"/>
<organism evidence="3 4">
    <name type="scientific">Schaedlerella arabinosiphila</name>
    <dbReference type="NCBI Taxonomy" id="2044587"/>
    <lineage>
        <taxon>Bacteria</taxon>
        <taxon>Bacillati</taxon>
        <taxon>Bacillota</taxon>
        <taxon>Clostridia</taxon>
        <taxon>Lachnospirales</taxon>
        <taxon>Lachnospiraceae</taxon>
        <taxon>Schaedlerella</taxon>
    </lineage>
</organism>
<dbReference type="InterPro" id="IPR003959">
    <property type="entry name" value="ATPase_AAA_core"/>
</dbReference>
<dbReference type="GO" id="GO:0006302">
    <property type="term" value="P:double-strand break repair"/>
    <property type="evidence" value="ECO:0007669"/>
    <property type="project" value="InterPro"/>
</dbReference>
<gene>
    <name evidence="3" type="ORF">EBB54_08430</name>
</gene>
<protein>
    <recommendedName>
        <fullName evidence="5">ATP-binding protein</fullName>
    </recommendedName>
</protein>
<dbReference type="InterPro" id="IPR038729">
    <property type="entry name" value="Rad50/SbcC_AAA"/>
</dbReference>
<dbReference type="Gene3D" id="3.40.50.300">
    <property type="entry name" value="P-loop containing nucleotide triphosphate hydrolases"/>
    <property type="match status" value="1"/>
</dbReference>
<comment type="caution">
    <text evidence="3">The sequence shown here is derived from an EMBL/GenBank/DDBJ whole genome shotgun (WGS) entry which is preliminary data.</text>
</comment>
<dbReference type="Pfam" id="PF13304">
    <property type="entry name" value="AAA_21"/>
    <property type="match status" value="1"/>
</dbReference>
<dbReference type="AlphaFoldDB" id="A0A426DF83"/>
<sequence length="418" mass="47366">MRFEQLYLLNYKAIEEMNIQFGAGVNLLIGDNGVGKTTILEAMTVALGDYLNGLSKIAKTGVKSTDVRIDTHVLSDASQGVVYSTPVIIKARFQYGKNKLTGEVTRKDETSSSKTRFLGKEVAQYANTLVNDIHAELPLFCYFSTSRLAPPKREDFGTASNNKLNDRRCGYIGCFESNLDIKTIQAWCLKMEMAAFQQKKCIREYEALKKIVSDFMLHMNELEEKPEVYYSRAFETIVYSENGNTLPVHYLSAGYQSLLWIIMNMAFRLALLNPGKEDLGAIGGVVLIDEIDMHLHPKWQWKVIGALRDTFPKIQFIMATHSPIIISSSRNVNLIQIDEKQKVHYLPEAYAYSVEDVLELRQESVGTPKELKKVCQMFETALNEENYEMAKKVIEQMAEAFGDDNTKVKNAKAELEVE</sequence>
<dbReference type="PANTHER" id="PTHR43581">
    <property type="entry name" value="ATP/GTP PHOSPHATASE"/>
    <property type="match status" value="1"/>
</dbReference>
<keyword evidence="4" id="KW-1185">Reference proteome</keyword>
<feature type="domain" description="ATPase AAA-type core" evidence="1">
    <location>
        <begin position="237"/>
        <end position="327"/>
    </location>
</feature>